<evidence type="ECO:0000313" key="9">
    <source>
        <dbReference type="EMBL" id="GLQ56152.1"/>
    </source>
</evidence>
<dbReference type="EMBL" id="BSNS01000018">
    <property type="protein sequence ID" value="GLQ56152.1"/>
    <property type="molecule type" value="Genomic_DNA"/>
</dbReference>
<dbReference type="Pfam" id="PF19300">
    <property type="entry name" value="BPD_transp_1_N"/>
    <property type="match status" value="1"/>
</dbReference>
<name>A0ABQ5W8G3_9HYPH</name>
<dbReference type="InterPro" id="IPR000515">
    <property type="entry name" value="MetI-like"/>
</dbReference>
<keyword evidence="6 7" id="KW-0472">Membrane</keyword>
<feature type="transmembrane region" description="Helical" evidence="7">
    <location>
        <begin position="101"/>
        <end position="124"/>
    </location>
</feature>
<feature type="transmembrane region" description="Helical" evidence="7">
    <location>
        <begin position="248"/>
        <end position="274"/>
    </location>
</feature>
<protein>
    <submittedName>
        <fullName evidence="9">ABC transporter permease</fullName>
    </submittedName>
</protein>
<dbReference type="Pfam" id="PF00528">
    <property type="entry name" value="BPD_transp_1"/>
    <property type="match status" value="1"/>
</dbReference>
<dbReference type="PANTHER" id="PTHR30465">
    <property type="entry name" value="INNER MEMBRANE ABC TRANSPORTER"/>
    <property type="match status" value="1"/>
</dbReference>
<feature type="transmembrane region" description="Helical" evidence="7">
    <location>
        <begin position="182"/>
        <end position="204"/>
    </location>
</feature>
<organism evidence="9 10">
    <name type="scientific">Devosia nitrariae</name>
    <dbReference type="NCBI Taxonomy" id="2071872"/>
    <lineage>
        <taxon>Bacteria</taxon>
        <taxon>Pseudomonadati</taxon>
        <taxon>Pseudomonadota</taxon>
        <taxon>Alphaproteobacteria</taxon>
        <taxon>Hyphomicrobiales</taxon>
        <taxon>Devosiaceae</taxon>
        <taxon>Devosia</taxon>
    </lineage>
</organism>
<feature type="domain" description="ABC transmembrane type-1" evidence="8">
    <location>
        <begin position="101"/>
        <end position="317"/>
    </location>
</feature>
<sequence length="327" mass="36539">MIHFIAKRLVAMVVMMFLISVAAFVIIQLPPGDFLTTLVASMQQGSDVSQEQIAFLTRRFGLDQPLYIQYWRWISGILLEGDFGYSFQWKRPVAELIWDQLGFTMLLSLATLLFAWAISFPIGVYSAVKQYSIGDYIVTFIGFIGLAIPNFLLALVLMYIGFRYFGQSVGGLFSPEYRTAPWSWAKVWDLISHLWIPMIVIGAARTAELIRIMRANLLDELNKPYVTTARAKGLSEVRLILKYPIRIALNPFVSTVGWVLPSLVSGAVIVSVVLNLPTVGPLLLTSLQSQDMYLAGGFILLLSVLTLVGTIVSDILLAILDPRIRLE</sequence>
<keyword evidence="10" id="KW-1185">Reference proteome</keyword>
<evidence type="ECO:0000256" key="4">
    <source>
        <dbReference type="ARBA" id="ARBA00022692"/>
    </source>
</evidence>
<dbReference type="RefSeq" id="WP_284341569.1">
    <property type="nucleotide sequence ID" value="NZ_BSNS01000018.1"/>
</dbReference>
<proteinExistence type="inferred from homology"/>
<keyword evidence="4 7" id="KW-0812">Transmembrane</keyword>
<comment type="subcellular location">
    <subcellularLocation>
        <location evidence="1 7">Cell membrane</location>
        <topology evidence="1 7">Multi-pass membrane protein</topology>
    </subcellularLocation>
</comment>
<evidence type="ECO:0000256" key="2">
    <source>
        <dbReference type="ARBA" id="ARBA00022448"/>
    </source>
</evidence>
<feature type="transmembrane region" description="Helical" evidence="7">
    <location>
        <begin position="294"/>
        <end position="320"/>
    </location>
</feature>
<dbReference type="InterPro" id="IPR035906">
    <property type="entry name" value="MetI-like_sf"/>
</dbReference>
<dbReference type="CDD" id="cd06261">
    <property type="entry name" value="TM_PBP2"/>
    <property type="match status" value="1"/>
</dbReference>
<evidence type="ECO:0000313" key="10">
    <source>
        <dbReference type="Proteomes" id="UP001156691"/>
    </source>
</evidence>
<evidence type="ECO:0000256" key="3">
    <source>
        <dbReference type="ARBA" id="ARBA00022475"/>
    </source>
</evidence>
<dbReference type="PANTHER" id="PTHR30465:SF43">
    <property type="entry name" value="OLIGOPEPTIDE ABC TRANSPORTER, PERMEASE PROTEIN"/>
    <property type="match status" value="1"/>
</dbReference>
<gene>
    <name evidence="9" type="ORF">GCM10010862_34110</name>
</gene>
<evidence type="ECO:0000256" key="5">
    <source>
        <dbReference type="ARBA" id="ARBA00022989"/>
    </source>
</evidence>
<evidence type="ECO:0000256" key="6">
    <source>
        <dbReference type="ARBA" id="ARBA00023136"/>
    </source>
</evidence>
<dbReference type="Gene3D" id="1.10.3720.10">
    <property type="entry name" value="MetI-like"/>
    <property type="match status" value="1"/>
</dbReference>
<keyword evidence="5 7" id="KW-1133">Transmembrane helix</keyword>
<dbReference type="Proteomes" id="UP001156691">
    <property type="component" value="Unassembled WGS sequence"/>
</dbReference>
<accession>A0ABQ5W8G3</accession>
<reference evidence="10" key="1">
    <citation type="journal article" date="2019" name="Int. J. Syst. Evol. Microbiol.">
        <title>The Global Catalogue of Microorganisms (GCM) 10K type strain sequencing project: providing services to taxonomists for standard genome sequencing and annotation.</title>
        <authorList>
            <consortium name="The Broad Institute Genomics Platform"/>
            <consortium name="The Broad Institute Genome Sequencing Center for Infectious Disease"/>
            <person name="Wu L."/>
            <person name="Ma J."/>
        </authorList>
    </citation>
    <scope>NUCLEOTIDE SEQUENCE [LARGE SCALE GENOMIC DNA]</scope>
    <source>
        <strain evidence="10">NBRC 112416</strain>
    </source>
</reference>
<dbReference type="SUPFAM" id="SSF161098">
    <property type="entry name" value="MetI-like"/>
    <property type="match status" value="1"/>
</dbReference>
<feature type="transmembrane region" description="Helical" evidence="7">
    <location>
        <begin position="136"/>
        <end position="162"/>
    </location>
</feature>
<feature type="transmembrane region" description="Helical" evidence="7">
    <location>
        <begin position="9"/>
        <end position="29"/>
    </location>
</feature>
<dbReference type="PROSITE" id="PS50928">
    <property type="entry name" value="ABC_TM1"/>
    <property type="match status" value="1"/>
</dbReference>
<comment type="similarity">
    <text evidence="7">Belongs to the binding-protein-dependent transport system permease family.</text>
</comment>
<evidence type="ECO:0000256" key="7">
    <source>
        <dbReference type="RuleBase" id="RU363032"/>
    </source>
</evidence>
<keyword evidence="2 7" id="KW-0813">Transport</keyword>
<dbReference type="InterPro" id="IPR045621">
    <property type="entry name" value="BPD_transp_1_N"/>
</dbReference>
<evidence type="ECO:0000256" key="1">
    <source>
        <dbReference type="ARBA" id="ARBA00004651"/>
    </source>
</evidence>
<evidence type="ECO:0000259" key="8">
    <source>
        <dbReference type="PROSITE" id="PS50928"/>
    </source>
</evidence>
<comment type="caution">
    <text evidence="9">The sequence shown here is derived from an EMBL/GenBank/DDBJ whole genome shotgun (WGS) entry which is preliminary data.</text>
</comment>
<keyword evidence="3" id="KW-1003">Cell membrane</keyword>